<dbReference type="Gene3D" id="2.10.50.10">
    <property type="entry name" value="Tumor Necrosis Factor Receptor, subunit A, domain 2"/>
    <property type="match status" value="1"/>
</dbReference>
<gene>
    <name evidence="1" type="ORF">EMH_0045700</name>
</gene>
<accession>U6KGP1</accession>
<reference evidence="1" key="1">
    <citation type="submission" date="2013-10" db="EMBL/GenBank/DDBJ databases">
        <title>Genomic analysis of the causative agents of coccidiosis in chickens.</title>
        <authorList>
            <person name="Reid A.J."/>
            <person name="Blake D."/>
            <person name="Billington K."/>
            <person name="Browne H."/>
            <person name="Dunn M."/>
            <person name="Hung S."/>
            <person name="Kawahara F."/>
            <person name="Miranda-Saavedra D."/>
            <person name="Mourier T."/>
            <person name="Nagra H."/>
            <person name="Otto T.D."/>
            <person name="Rawlings N."/>
            <person name="Sanchez A."/>
            <person name="Sanders M."/>
            <person name="Subramaniam C."/>
            <person name="Tay Y."/>
            <person name="Dear P."/>
            <person name="Doerig C."/>
            <person name="Gruber A."/>
            <person name="Parkinson J."/>
            <person name="Shirley M."/>
            <person name="Wan K.L."/>
            <person name="Berriman M."/>
            <person name="Tomley F."/>
            <person name="Pain A."/>
        </authorList>
    </citation>
    <scope>NUCLEOTIDE SEQUENCE [LARGE SCALE GENOMIC DNA]</scope>
    <source>
        <strain evidence="1">Houghton</strain>
    </source>
</reference>
<dbReference type="EMBL" id="HG735436">
    <property type="protein sequence ID" value="CDJ35941.1"/>
    <property type="molecule type" value="Genomic_DNA"/>
</dbReference>
<dbReference type="InterPro" id="IPR009030">
    <property type="entry name" value="Growth_fac_rcpt_cys_sf"/>
</dbReference>
<evidence type="ECO:0008006" key="3">
    <source>
        <dbReference type="Google" id="ProtNLM"/>
    </source>
</evidence>
<evidence type="ECO:0000313" key="2">
    <source>
        <dbReference type="Proteomes" id="UP000030744"/>
    </source>
</evidence>
<proteinExistence type="predicted"/>
<reference evidence="1" key="2">
    <citation type="submission" date="2013-10" db="EMBL/GenBank/DDBJ databases">
        <authorList>
            <person name="Aslett M."/>
        </authorList>
    </citation>
    <scope>NUCLEOTIDE SEQUENCE [LARGE SCALE GENOMIC DNA]</scope>
    <source>
        <strain evidence="1">Houghton</strain>
    </source>
</reference>
<dbReference type="AlphaFoldDB" id="U6KGP1"/>
<name>U6KGP1_9EIME</name>
<organism evidence="1 2">
    <name type="scientific">Eimeria mitis</name>
    <dbReference type="NCBI Taxonomy" id="44415"/>
    <lineage>
        <taxon>Eukaryota</taxon>
        <taxon>Sar</taxon>
        <taxon>Alveolata</taxon>
        <taxon>Apicomplexa</taxon>
        <taxon>Conoidasida</taxon>
        <taxon>Coccidia</taxon>
        <taxon>Eucoccidiorida</taxon>
        <taxon>Eimeriorina</taxon>
        <taxon>Eimeriidae</taxon>
        <taxon>Eimeria</taxon>
    </lineage>
</organism>
<dbReference type="RefSeq" id="XP_037878230.1">
    <property type="nucleotide sequence ID" value="XM_038022376.1"/>
</dbReference>
<dbReference type="GeneID" id="60404048"/>
<protein>
    <recommendedName>
        <fullName evidence="3">Cytadherence high molecular weight protein 2, related</fullName>
    </recommendedName>
</protein>
<dbReference type="PANTHER" id="PTHR46104">
    <property type="entry name" value="GENE 9195-RELATED-RELATED"/>
    <property type="match status" value="1"/>
</dbReference>
<dbReference type="Proteomes" id="UP000030744">
    <property type="component" value="Unassembled WGS sequence"/>
</dbReference>
<dbReference type="OrthoDB" id="346529at2759"/>
<dbReference type="PANTHER" id="PTHR46104:SF1">
    <property type="entry name" value="GENE 9195-RELATED"/>
    <property type="match status" value="1"/>
</dbReference>
<dbReference type="SUPFAM" id="SSF57184">
    <property type="entry name" value="Growth factor receptor domain"/>
    <property type="match status" value="1"/>
</dbReference>
<keyword evidence="2" id="KW-1185">Reference proteome</keyword>
<dbReference type="VEuPathDB" id="ToxoDB:EMH_0045700"/>
<dbReference type="SMART" id="SM01411">
    <property type="entry name" value="Ephrin_rec_like"/>
    <property type="match status" value="2"/>
</dbReference>
<evidence type="ECO:0000313" key="1">
    <source>
        <dbReference type="EMBL" id="CDJ35941.1"/>
    </source>
</evidence>
<sequence length="244" mass="25274">MHSPPGKACQVDGADSDAVVEECRAGYYCRLGAPSPTPTDVSCVDDEKTACLPGAKCPKGYFCPEGSSTPVGCPLGTTGSTEGAIDNNACSPCPANFFCPPGGDDSGLDTKCPKGNVCPEGSAEATKCPAGTFNRVQGLQEESQCSLCPPGKFCGSEGLEEPSGACAAGFYCQAGATTQQHDAQNWPEGSGKCPPGHYCPAGMVSTAKKVPLRPPQFRKRRETSAPKAITVQKVDRLIDDSKML</sequence>